<comment type="subunit">
    <text evidence="11 12">Monomer. Binds crRNA and tracrRNA.</text>
</comment>
<gene>
    <name evidence="12" type="primary">cas9</name>
    <name evidence="15" type="ORF">C7460_12232</name>
</gene>
<dbReference type="GO" id="GO:0003677">
    <property type="term" value="F:DNA binding"/>
    <property type="evidence" value="ECO:0007669"/>
    <property type="project" value="UniProtKB-UniRule"/>
</dbReference>
<dbReference type="RefSeq" id="WP_115869694.1">
    <property type="nucleotide sequence ID" value="NZ_QREG01000022.1"/>
</dbReference>
<dbReference type="EMBL" id="QREG01000022">
    <property type="protein sequence ID" value="RED94091.1"/>
    <property type="molecule type" value="Genomic_DNA"/>
</dbReference>
<dbReference type="GO" id="GO:0043571">
    <property type="term" value="P:maintenance of CRISPR repeat elements"/>
    <property type="evidence" value="ECO:0007669"/>
    <property type="project" value="UniProtKB-UniRule"/>
</dbReference>
<reference evidence="15 16" key="1">
    <citation type="submission" date="2018-07" db="EMBL/GenBank/DDBJ databases">
        <title>Genomic Encyclopedia of Type Strains, Phase IV (KMG-IV): sequencing the most valuable type-strain genomes for metagenomic binning, comparative biology and taxonomic classification.</title>
        <authorList>
            <person name="Goeker M."/>
        </authorList>
    </citation>
    <scope>NUCLEOTIDE SEQUENCE [LARGE SCALE GENOMIC DNA]</scope>
    <source>
        <strain evidence="15 16">DSM 4134</strain>
    </source>
</reference>
<evidence type="ECO:0000256" key="10">
    <source>
        <dbReference type="ARBA" id="ARBA00023211"/>
    </source>
</evidence>
<keyword evidence="9 12" id="KW-0238">DNA-binding</keyword>
<evidence type="ECO:0000256" key="7">
    <source>
        <dbReference type="ARBA" id="ARBA00022884"/>
    </source>
</evidence>
<dbReference type="Proteomes" id="UP000256779">
    <property type="component" value="Unassembled WGS sequence"/>
</dbReference>
<dbReference type="PROSITE" id="PS51749">
    <property type="entry name" value="HNH_CAS9"/>
    <property type="match status" value="1"/>
</dbReference>
<evidence type="ECO:0000256" key="1">
    <source>
        <dbReference type="ARBA" id="ARBA00001946"/>
    </source>
</evidence>
<keyword evidence="10" id="KW-0464">Manganese</keyword>
<dbReference type="InterPro" id="IPR003615">
    <property type="entry name" value="HNH_nuc"/>
</dbReference>
<evidence type="ECO:0000256" key="5">
    <source>
        <dbReference type="ARBA" id="ARBA00022801"/>
    </source>
</evidence>
<keyword evidence="5 12" id="KW-0378">Hydrolase</keyword>
<protein>
    <recommendedName>
        <fullName evidence="12">CRISPR-associated endonuclease Cas9</fullName>
        <ecNumber evidence="12">3.1.-.-</ecNumber>
    </recommendedName>
</protein>
<feature type="binding site" evidence="12">
    <location>
        <position position="10"/>
    </location>
    <ligand>
        <name>Mg(2+)</name>
        <dbReference type="ChEBI" id="CHEBI:18420"/>
        <label>1</label>
    </ligand>
</feature>
<evidence type="ECO:0000256" key="6">
    <source>
        <dbReference type="ARBA" id="ARBA00022842"/>
    </source>
</evidence>
<evidence type="ECO:0000256" key="8">
    <source>
        <dbReference type="ARBA" id="ARBA00023118"/>
    </source>
</evidence>
<dbReference type="GO" id="GO:0051607">
    <property type="term" value="P:defense response to virus"/>
    <property type="evidence" value="ECO:0007669"/>
    <property type="project" value="UniProtKB-UniRule"/>
</dbReference>
<dbReference type="GO" id="GO:0046872">
    <property type="term" value="F:metal ion binding"/>
    <property type="evidence" value="ECO:0007669"/>
    <property type="project" value="UniProtKB-UniRule"/>
</dbReference>
<comment type="similarity">
    <text evidence="12">Belongs to the CRISPR-associated Cas9 family.</text>
</comment>
<feature type="active site" description="Proton acceptor for HNH nuclease domain" evidence="12">
    <location>
        <position position="892"/>
    </location>
</feature>
<feature type="compositionally biased region" description="Basic and acidic residues" evidence="13">
    <location>
        <begin position="274"/>
        <end position="285"/>
    </location>
</feature>
<dbReference type="InterPro" id="IPR028629">
    <property type="entry name" value="Cas9"/>
</dbReference>
<dbReference type="Pfam" id="PF13395">
    <property type="entry name" value="HNH_4"/>
    <property type="match status" value="1"/>
</dbReference>
<evidence type="ECO:0000256" key="11">
    <source>
        <dbReference type="ARBA" id="ARBA00046380"/>
    </source>
</evidence>
<feature type="binding site" evidence="12">
    <location>
        <position position="770"/>
    </location>
    <ligand>
        <name>Mg(2+)</name>
        <dbReference type="ChEBI" id="CHEBI:18420"/>
        <label>1</label>
    </ligand>
</feature>
<dbReference type="HAMAP" id="MF_01480">
    <property type="entry name" value="Cas9"/>
    <property type="match status" value="1"/>
</dbReference>
<keyword evidence="8 12" id="KW-0051">Antiviral defense</keyword>
<evidence type="ECO:0000313" key="15">
    <source>
        <dbReference type="EMBL" id="RED94091.1"/>
    </source>
</evidence>
<evidence type="ECO:0000256" key="9">
    <source>
        <dbReference type="ARBA" id="ARBA00023125"/>
    </source>
</evidence>
<evidence type="ECO:0000256" key="13">
    <source>
        <dbReference type="SAM" id="MobiDB-lite"/>
    </source>
</evidence>
<proteinExistence type="inferred from homology"/>
<dbReference type="GO" id="GO:0003723">
    <property type="term" value="F:RNA binding"/>
    <property type="evidence" value="ECO:0007669"/>
    <property type="project" value="UniProtKB-UniRule"/>
</dbReference>
<dbReference type="GO" id="GO:0016787">
    <property type="term" value="F:hydrolase activity"/>
    <property type="evidence" value="ECO:0007669"/>
    <property type="project" value="UniProtKB-KW"/>
</dbReference>
<dbReference type="EC" id="3.1.-.-" evidence="12"/>
<dbReference type="InterPro" id="IPR036397">
    <property type="entry name" value="RNaseH_sf"/>
</dbReference>
<evidence type="ECO:0000259" key="14">
    <source>
        <dbReference type="PROSITE" id="PS51749"/>
    </source>
</evidence>
<keyword evidence="6 12" id="KW-0460">Magnesium</keyword>
<name>A0A3D9KXW7_MARFU</name>
<dbReference type="GO" id="GO:0004519">
    <property type="term" value="F:endonuclease activity"/>
    <property type="evidence" value="ECO:0007669"/>
    <property type="project" value="UniProtKB-UniRule"/>
</dbReference>
<dbReference type="OrthoDB" id="9777169at2"/>
<dbReference type="NCBIfam" id="TIGR01865">
    <property type="entry name" value="cas_Csn1"/>
    <property type="match status" value="1"/>
</dbReference>
<comment type="function">
    <text evidence="12">CRISPR (clustered regularly interspaced short palindromic repeat) is an adaptive immune system that provides protection against mobile genetic elements (viruses, transposable elements and conjugative plasmids). CRISPR clusters contain spacers, sequences complementary to antecedent mobile elements, and target invading nucleic acids. CRISPR clusters are transcribed and processed into CRISPR RNA (crRNA). In type II CRISPR systems correct processing of pre-crRNA requires a trans-encoded small RNA (tracrRNA), endogenous ribonuclease 3 (rnc) and this protein. The tracrRNA serves as a guide for ribonuclease 3-aided processing of pre-crRNA. Subsequently Cas9/crRNA/tracrRNA endonucleolytically cleaves linear or circular dsDNA target complementary to the spacer; Cas9 is inactive in the absence of the 2 guide RNAs (gRNA). Cas9 recognizes the protospacer adjacent motif (PAM) in the CRISPR repeat sequences to help distinguish self versus nonself, as targets within the bacterial CRISPR locus do not have PAMs. PAM recognition is also required for catalytic activity.</text>
</comment>
<comment type="caution">
    <text evidence="15">The sequence shown here is derived from an EMBL/GenBank/DDBJ whole genome shotgun (WGS) entry which is preliminary data.</text>
</comment>
<dbReference type="InterPro" id="IPR033114">
    <property type="entry name" value="HNH_CAS9"/>
</dbReference>
<comment type="domain">
    <text evidence="12">Has 2 endonuclease domains. The discontinuous RuvC-like domain cleaves the target DNA noncomplementary to crRNA while the HNH nuclease domain cleaves the target DNA complementary to crRNA.</text>
</comment>
<feature type="binding site" evidence="12">
    <location>
        <position position="770"/>
    </location>
    <ligand>
        <name>Mg(2+)</name>
        <dbReference type="ChEBI" id="CHEBI:18420"/>
        <label>2</label>
    </ligand>
</feature>
<keyword evidence="16" id="KW-1185">Reference proteome</keyword>
<feature type="binding site" evidence="12">
    <location>
        <position position="10"/>
    </location>
    <ligand>
        <name>Mg(2+)</name>
        <dbReference type="ChEBI" id="CHEBI:18420"/>
        <label>2</label>
    </ligand>
</feature>
<feature type="binding site" evidence="12">
    <location>
        <position position="766"/>
    </location>
    <ligand>
        <name>Mg(2+)</name>
        <dbReference type="ChEBI" id="CHEBI:18420"/>
        <label>1</label>
    </ligand>
</feature>
<keyword evidence="2 12" id="KW-0540">Nuclease</keyword>
<evidence type="ECO:0000256" key="12">
    <source>
        <dbReference type="HAMAP-Rule" id="MF_01480"/>
    </source>
</evidence>
<evidence type="ECO:0000256" key="2">
    <source>
        <dbReference type="ARBA" id="ARBA00022722"/>
    </source>
</evidence>
<dbReference type="InterPro" id="IPR041383">
    <property type="entry name" value="RuvC_III"/>
</dbReference>
<feature type="region of interest" description="Disordered" evidence="13">
    <location>
        <begin position="270"/>
        <end position="292"/>
    </location>
</feature>
<feature type="domain" description="HNH Cas9-type" evidence="14">
    <location>
        <begin position="812"/>
        <end position="979"/>
    </location>
</feature>
<organism evidence="15 16">
    <name type="scientific">Marinoscillum furvescens DSM 4134</name>
    <dbReference type="NCBI Taxonomy" id="1122208"/>
    <lineage>
        <taxon>Bacteria</taxon>
        <taxon>Pseudomonadati</taxon>
        <taxon>Bacteroidota</taxon>
        <taxon>Cytophagia</taxon>
        <taxon>Cytophagales</taxon>
        <taxon>Reichenbachiellaceae</taxon>
        <taxon>Marinoscillum</taxon>
    </lineage>
</organism>
<evidence type="ECO:0000256" key="4">
    <source>
        <dbReference type="ARBA" id="ARBA00022759"/>
    </source>
</evidence>
<dbReference type="Gene3D" id="3.30.420.10">
    <property type="entry name" value="Ribonuclease H-like superfamily/Ribonuclease H"/>
    <property type="match status" value="3"/>
</dbReference>
<sequence>MKTKKILGLDIGTNSIGWALIDHNFDQKEGKILGLGSRIIPMTKEQMGDFDSGNTISQTAQRTQFRSVRRLRERHLLRRERLHRVLHVLDWLPLHYARHIDFDQRPGQFIAHAEPKLPYNADGQFIFSDSFDEMLEDFKKHQPQILNRKNRNGQPAKVPQDWTLYYLRKKALRQAITKEELAWIVLNFNQKRGYYQLRGEEEEETPNKTVEFHSLRISEVQMDSEPNRKGEVWHSIILENGWVYRRSSKTPLTQWEGTTRDFIVTTDLNPDGTVKTDKEGNEKRSFRSPQEDDWTLIKKKTEQHIGQSGKTVGEYIYDALLQQPNQKIRGKLVRTIERKFYKQELQQILKKQMEVQPEFFAPEKYQECLLELYPYNEAHRSELAKKDLKHLIIQDIIFYQRPLRSQKSSISDCKLESRRYQVKDENGQLVWRSKPLKAIPKSHPLYQEFRVWQWLQNLKIYTKEGDKDITQELIPSQEDRVKLFDHLMTLSEINHVKLFEYFYGSSRGKDCKEALAKYRWNYVFDDAQAKEADKSKSYPLNETRSAIVKRLEVVEGIPERFLIAETEYQLWHIIYSVTDRMEYAKALESFASKYNEKHGTDIDTASFREAFIKFPPFPSDYGTFSEKAIKKLLPLMRAGAHWSADAMDTKTKQRIENIINGEADDTIRTLIREKTEANSLTELDHFQGLPLWLAQYVVYNRHAESALVTHWKSIDDLESYLKEFKQHTLRNPIVEQVMTETLRVVRDIWMHYGAGAANYFDEIHVELGREMKNPAQERQRLTNTVKANEATNQRIRLLIAELKNNTDGKLPVENVRPHSPKQQEALKIYEEGVLASQNDIPDDIAKISKTALPKLSELQRYKLWLEQKYQSPYTGRVIPLSLLFTEAYEIEHIIPQSRYFDDSLGNKVLCEAEVNALKDNQLGREFIKNHSGSKVDKEITVFTNDQYVDFVNNHYSQNKGKLNKLLMEEIPDKMIERQMNDTRYISKFVSTVLSNIVRDEHKDEGVNSKNLIPCTGKITSRLKQDWGLNIVWNELILPRFERMNAISGTNAFTSENTWGKTIPTVPVEYAKGFSKKRIDHRHHALDALVVACTSRDHVNLLNNKHAKSKERHDLNRKLRVYELINYMKTDAKGPVSREVPKNFIKPWDTLTQDAKSALETLVVSFKQNLRVINKTTNYYQTYKDENGELRLTPEGKPKKGKVKQTKGDSWAIRKSMHTPLPYAKRQYVFQVLELTELGKKEFLDDQEIRVKLEEIIERFDGRIGEAKKFLKKNPILNKNGLEITHGIFKLPEIRYRKRQPISILSNRGQGGVKTRKAVLKLIYKIGDLQLMQDLLSHLENNDDDINQAFSVEGLERFNADRAIKVNSLPITEASESKFPLGSRPNTKVKFAQADSGTNLFFAVYQGKNGKRSYATVPLNEVIERLKQGMKPVPEQSEKGEPLLFHLTPNDLVYVPLPEEDSLPDFSNLSREQANRIYKMVSSTGRECHFVNARIASPIKSYDAQSSFGEMGSLNKLETTLDSDSLRIKDECIKLSVNRLGQIAPKLD</sequence>
<feature type="active site" description="For RuvC-like nuclease domain" evidence="12">
    <location>
        <position position="10"/>
    </location>
</feature>
<evidence type="ECO:0000256" key="3">
    <source>
        <dbReference type="ARBA" id="ARBA00022723"/>
    </source>
</evidence>
<keyword evidence="3 12" id="KW-0479">Metal-binding</keyword>
<keyword evidence="7 12" id="KW-0694">RNA-binding</keyword>
<dbReference type="Pfam" id="PF18541">
    <property type="entry name" value="RuvC_III"/>
    <property type="match status" value="1"/>
</dbReference>
<accession>A0A3D9KXW7</accession>
<evidence type="ECO:0000313" key="16">
    <source>
        <dbReference type="Proteomes" id="UP000256779"/>
    </source>
</evidence>
<feature type="binding site" evidence="12">
    <location>
        <position position="1083"/>
    </location>
    <ligand>
        <name>Mg(2+)</name>
        <dbReference type="ChEBI" id="CHEBI:18420"/>
        <label>2</label>
    </ligand>
</feature>
<keyword evidence="4 12" id="KW-0255">Endonuclease</keyword>
<comment type="cofactor">
    <cofactor evidence="1 12">
        <name>Mg(2+)</name>
        <dbReference type="ChEBI" id="CHEBI:18420"/>
    </cofactor>
</comment>